<dbReference type="EMBL" id="OZ075116">
    <property type="protein sequence ID" value="CAL5073295.1"/>
    <property type="molecule type" value="Genomic_DNA"/>
</dbReference>
<reference evidence="1" key="1">
    <citation type="submission" date="2024-10" db="EMBL/GenBank/DDBJ databases">
        <authorList>
            <person name="Ryan C."/>
        </authorList>
    </citation>
    <scope>NUCLEOTIDE SEQUENCE [LARGE SCALE GENOMIC DNA]</scope>
</reference>
<dbReference type="InterPro" id="IPR009003">
    <property type="entry name" value="Peptidase_S1_PA"/>
</dbReference>
<organism evidence="1 2">
    <name type="scientific">Urochloa decumbens</name>
    <dbReference type="NCBI Taxonomy" id="240449"/>
    <lineage>
        <taxon>Eukaryota</taxon>
        <taxon>Viridiplantae</taxon>
        <taxon>Streptophyta</taxon>
        <taxon>Embryophyta</taxon>
        <taxon>Tracheophyta</taxon>
        <taxon>Spermatophyta</taxon>
        <taxon>Magnoliopsida</taxon>
        <taxon>Liliopsida</taxon>
        <taxon>Poales</taxon>
        <taxon>Poaceae</taxon>
        <taxon>PACMAD clade</taxon>
        <taxon>Panicoideae</taxon>
        <taxon>Panicodae</taxon>
        <taxon>Paniceae</taxon>
        <taxon>Melinidinae</taxon>
        <taxon>Urochloa</taxon>
    </lineage>
</organism>
<gene>
    <name evidence="1" type="ORF">URODEC1_LOCUS104523</name>
</gene>
<evidence type="ECO:0008006" key="3">
    <source>
        <dbReference type="Google" id="ProtNLM"/>
    </source>
</evidence>
<dbReference type="AlphaFoldDB" id="A0ABC9FET8"/>
<dbReference type="SUPFAM" id="SSF50494">
    <property type="entry name" value="Trypsin-like serine proteases"/>
    <property type="match status" value="1"/>
</dbReference>
<name>A0ABC9FET8_9POAL</name>
<dbReference type="Gene3D" id="2.40.10.120">
    <property type="match status" value="1"/>
</dbReference>
<sequence length="317" mass="35228">MEAGGSSSSRGTGTGEFTVYGLTQNDDKQLVDSTIPFRGSVVRIIRVSKEEDVIGTSTAFLVFRGEKRSLFLTCDHNFMKKKMGEVIRFSNGDKKNYPVEKILYRDGARDLLLFSVKGDVPENPCVEFSTDKIEQHDKVVIVGHTTPSLPLGRNGELVPVLVNQPGLYRGRISTTFIREDIQKYYEKITYNFPVAGESVGGAPLFRDGKVIGVHLARDGRNGRSDAVSARTVLQVLREWLGVGEDSQATIKELLQIVYDKIKPKVPNGMLTCRPSPMFLVFASNIQSSDFFTAVEFLLSNHPIFLCSQLSYHPIGRS</sequence>
<dbReference type="Pfam" id="PF13365">
    <property type="entry name" value="Trypsin_2"/>
    <property type="match status" value="1"/>
</dbReference>
<dbReference type="Proteomes" id="UP001497457">
    <property type="component" value="Chromosome 6rd"/>
</dbReference>
<keyword evidence="2" id="KW-1185">Reference proteome</keyword>
<proteinExistence type="predicted"/>
<evidence type="ECO:0000313" key="1">
    <source>
        <dbReference type="EMBL" id="CAL5073295.1"/>
    </source>
</evidence>
<evidence type="ECO:0000313" key="2">
    <source>
        <dbReference type="Proteomes" id="UP001497457"/>
    </source>
</evidence>
<accession>A0ABC9FET8</accession>
<protein>
    <recommendedName>
        <fullName evidence="3">Serine protease</fullName>
    </recommendedName>
</protein>